<evidence type="ECO:0000313" key="1">
    <source>
        <dbReference type="EMBL" id="GAA4142507.1"/>
    </source>
</evidence>
<organism evidence="1 2">
    <name type="scientific">Actinomadura keratinilytica</name>
    <dbReference type="NCBI Taxonomy" id="547461"/>
    <lineage>
        <taxon>Bacteria</taxon>
        <taxon>Bacillati</taxon>
        <taxon>Actinomycetota</taxon>
        <taxon>Actinomycetes</taxon>
        <taxon>Streptosporangiales</taxon>
        <taxon>Thermomonosporaceae</taxon>
        <taxon>Actinomadura</taxon>
    </lineage>
</organism>
<protein>
    <submittedName>
        <fullName evidence="1">Uncharacterized protein</fullName>
    </submittedName>
</protein>
<keyword evidence="2" id="KW-1185">Reference proteome</keyword>
<proteinExistence type="predicted"/>
<gene>
    <name evidence="1" type="ORF">GCM10022416_31620</name>
</gene>
<evidence type="ECO:0000313" key="2">
    <source>
        <dbReference type="Proteomes" id="UP001500266"/>
    </source>
</evidence>
<dbReference type="Proteomes" id="UP001500266">
    <property type="component" value="Unassembled WGS sequence"/>
</dbReference>
<accession>A0ABP7YWK5</accession>
<dbReference type="RefSeq" id="WP_378271199.1">
    <property type="nucleotide sequence ID" value="NZ_JBHTFR010000001.1"/>
</dbReference>
<dbReference type="EMBL" id="BAABDO010000042">
    <property type="protein sequence ID" value="GAA4142507.1"/>
    <property type="molecule type" value="Genomic_DNA"/>
</dbReference>
<reference evidence="2" key="1">
    <citation type="journal article" date="2019" name="Int. J. Syst. Evol. Microbiol.">
        <title>The Global Catalogue of Microorganisms (GCM) 10K type strain sequencing project: providing services to taxonomists for standard genome sequencing and annotation.</title>
        <authorList>
            <consortium name="The Broad Institute Genomics Platform"/>
            <consortium name="The Broad Institute Genome Sequencing Center for Infectious Disease"/>
            <person name="Wu L."/>
            <person name="Ma J."/>
        </authorList>
    </citation>
    <scope>NUCLEOTIDE SEQUENCE [LARGE SCALE GENOMIC DNA]</scope>
    <source>
        <strain evidence="2">JCM 17316</strain>
    </source>
</reference>
<name>A0ABP7YWK5_9ACTN</name>
<sequence length="298" mass="33230">MAVMRYVEIEALGNGRALGLTVARARVPGLRMQVAHPRRMLLRQGRDAVLLGLVDEDRYGVRVFRTGRYASPLPPLRAAEARVREYRDWAYRFAAWLDEADTSPLHEGRWVLRMFNANVWEPLSYWWEWGLVGAEPEPSAYVDWLGNGWGGILPLRPLSPPDAGRVKAYRKLVRERVLPPVLLWAVSGLDGHVVLDGHDRLAAALAEQVTPPMLVLTRGIDAAGQRAILEAVEGHVTGTIEKLRRRPEPGARRQIDALVQGFARTAAAVPYDEVRTRAWPLKGGAAAWDAEAAAHGWR</sequence>
<comment type="caution">
    <text evidence="1">The sequence shown here is derived from an EMBL/GenBank/DDBJ whole genome shotgun (WGS) entry which is preliminary data.</text>
</comment>